<dbReference type="EMBL" id="CADCTF010000094">
    <property type="protein sequence ID" value="CAA9242648.1"/>
    <property type="molecule type" value="Genomic_DNA"/>
</dbReference>
<gene>
    <name evidence="2" type="ORF">AVDCRST_MAG50-1860</name>
</gene>
<dbReference type="AlphaFoldDB" id="A0A6J4I653"/>
<accession>A0A6J4I653</accession>
<feature type="transmembrane region" description="Helical" evidence="1">
    <location>
        <begin position="56"/>
        <end position="78"/>
    </location>
</feature>
<evidence type="ECO:0000256" key="1">
    <source>
        <dbReference type="SAM" id="Phobius"/>
    </source>
</evidence>
<evidence type="ECO:0000313" key="2">
    <source>
        <dbReference type="EMBL" id="CAA9242648.1"/>
    </source>
</evidence>
<feature type="transmembrane region" description="Helical" evidence="1">
    <location>
        <begin position="149"/>
        <end position="170"/>
    </location>
</feature>
<keyword evidence="1" id="KW-1133">Transmembrane helix</keyword>
<keyword evidence="1 2" id="KW-0812">Transmembrane</keyword>
<protein>
    <submittedName>
        <fullName evidence="2">Transmembrane protein</fullName>
    </submittedName>
</protein>
<sequence length="212" mass="23819">MNTLVSDPPYPVRFSVDYPDRALDRTSTAFRAVVAIPVLALLATVSGGAWDASSDSGGTVFAGAGGMLFLGPLLMIVIRRKYPRWWFDWNLELQRFSNRVTAYVALLDDRYPSTTDAQGVHLDYDYPDAADDLNRWLPLVKWLLAVPHYLVLAVLNISAVLAVVAAWFAIVVTGRYPKRLFDFVTGVLRWNNRVVGYAFTLVTDRYPPFRLS</sequence>
<keyword evidence="1" id="KW-0472">Membrane</keyword>
<proteinExistence type="predicted"/>
<feature type="transmembrane region" description="Helical" evidence="1">
    <location>
        <begin position="29"/>
        <end position="50"/>
    </location>
</feature>
<dbReference type="InterPro" id="IPR025498">
    <property type="entry name" value="DUF4389"/>
</dbReference>
<name>A0A6J4I653_9ACTN</name>
<reference evidence="2" key="1">
    <citation type="submission" date="2020-02" db="EMBL/GenBank/DDBJ databases">
        <authorList>
            <person name="Meier V. D."/>
        </authorList>
    </citation>
    <scope>NUCLEOTIDE SEQUENCE</scope>
    <source>
        <strain evidence="2">AVDCRST_MAG50</strain>
    </source>
</reference>
<organism evidence="2">
    <name type="scientific">uncultured Acidimicrobiales bacterium</name>
    <dbReference type="NCBI Taxonomy" id="310071"/>
    <lineage>
        <taxon>Bacteria</taxon>
        <taxon>Bacillati</taxon>
        <taxon>Actinomycetota</taxon>
        <taxon>Acidimicrobiia</taxon>
        <taxon>Acidimicrobiales</taxon>
        <taxon>environmental samples</taxon>
    </lineage>
</organism>
<dbReference type="Pfam" id="PF14333">
    <property type="entry name" value="DUF4389"/>
    <property type="match status" value="1"/>
</dbReference>